<keyword evidence="4" id="KW-0539">Nucleus</keyword>
<dbReference type="GO" id="GO:0003677">
    <property type="term" value="F:DNA binding"/>
    <property type="evidence" value="ECO:0007669"/>
    <property type="project" value="UniProtKB-KW"/>
</dbReference>
<dbReference type="CDD" id="cd00067">
    <property type="entry name" value="GAL4"/>
    <property type="match status" value="1"/>
</dbReference>
<reference evidence="6" key="1">
    <citation type="submission" date="2019-04" db="EMBL/GenBank/DDBJ databases">
        <title>Friends and foes A comparative genomics studyof 23 Aspergillus species from section Flavi.</title>
        <authorList>
            <consortium name="DOE Joint Genome Institute"/>
            <person name="Kjaerbolling I."/>
            <person name="Vesth T."/>
            <person name="Frisvad J.C."/>
            <person name="Nybo J.L."/>
            <person name="Theobald S."/>
            <person name="Kildgaard S."/>
            <person name="Isbrandt T."/>
            <person name="Kuo A."/>
            <person name="Sato A."/>
            <person name="Lyhne E.K."/>
            <person name="Kogle M.E."/>
            <person name="Wiebenga A."/>
            <person name="Kun R.S."/>
            <person name="Lubbers R.J."/>
            <person name="Makela M.R."/>
            <person name="Barry K."/>
            <person name="Chovatia M."/>
            <person name="Clum A."/>
            <person name="Daum C."/>
            <person name="Haridas S."/>
            <person name="He G."/>
            <person name="LaButti K."/>
            <person name="Lipzen A."/>
            <person name="Mondo S."/>
            <person name="Riley R."/>
            <person name="Salamov A."/>
            <person name="Simmons B.A."/>
            <person name="Magnuson J.K."/>
            <person name="Henrissat B."/>
            <person name="Mortensen U.H."/>
            <person name="Larsen T.O."/>
            <person name="Devries R.P."/>
            <person name="Grigoriev I.V."/>
            <person name="Machida M."/>
            <person name="Baker S.E."/>
            <person name="Andersen M.R."/>
        </authorList>
    </citation>
    <scope>NUCLEOTIDE SEQUENCE [LARGE SCALE GENOMIC DNA]</scope>
    <source>
        <strain evidence="6">IBT 14317</strain>
    </source>
</reference>
<organism evidence="6">
    <name type="scientific">Petromyces alliaceus</name>
    <name type="common">Aspergillus alliaceus</name>
    <dbReference type="NCBI Taxonomy" id="209559"/>
    <lineage>
        <taxon>Eukaryota</taxon>
        <taxon>Fungi</taxon>
        <taxon>Dikarya</taxon>
        <taxon>Ascomycota</taxon>
        <taxon>Pezizomycotina</taxon>
        <taxon>Eurotiomycetes</taxon>
        <taxon>Eurotiomycetidae</taxon>
        <taxon>Eurotiales</taxon>
        <taxon>Aspergillaceae</taxon>
        <taxon>Aspergillus</taxon>
        <taxon>Aspergillus subgen. Circumdati</taxon>
    </lineage>
</organism>
<keyword evidence="2" id="KW-0238">DNA-binding</keyword>
<dbReference type="InterPro" id="IPR053175">
    <property type="entry name" value="DHMBA_Reg_Transcription_Factor"/>
</dbReference>
<dbReference type="GO" id="GO:0009893">
    <property type="term" value="P:positive regulation of metabolic process"/>
    <property type="evidence" value="ECO:0007669"/>
    <property type="project" value="UniProtKB-ARBA"/>
</dbReference>
<evidence type="ECO:0000256" key="4">
    <source>
        <dbReference type="ARBA" id="ARBA00023242"/>
    </source>
</evidence>
<proteinExistence type="predicted"/>
<protein>
    <recommendedName>
        <fullName evidence="5">Zn(2)-C6 fungal-type domain-containing protein</fullName>
    </recommendedName>
</protein>
<dbReference type="GO" id="GO:0000981">
    <property type="term" value="F:DNA-binding transcription factor activity, RNA polymerase II-specific"/>
    <property type="evidence" value="ECO:0007669"/>
    <property type="project" value="InterPro"/>
</dbReference>
<feature type="domain" description="Zn(2)-C6 fungal-type" evidence="5">
    <location>
        <begin position="10"/>
        <end position="38"/>
    </location>
</feature>
<dbReference type="InterPro" id="IPR036864">
    <property type="entry name" value="Zn2-C6_fun-type_DNA-bd_sf"/>
</dbReference>
<dbReference type="AlphaFoldDB" id="A0A5N7BZK2"/>
<accession>A0A5N7BZK2</accession>
<dbReference type="SMART" id="SM00066">
    <property type="entry name" value="GAL4"/>
    <property type="match status" value="1"/>
</dbReference>
<evidence type="ECO:0000256" key="1">
    <source>
        <dbReference type="ARBA" id="ARBA00023015"/>
    </source>
</evidence>
<evidence type="ECO:0000313" key="6">
    <source>
        <dbReference type="EMBL" id="KAE8387272.1"/>
    </source>
</evidence>
<dbReference type="PANTHER" id="PTHR38791">
    <property type="entry name" value="ZN(II)2CYS6 TRANSCRIPTION FACTOR (EUROFUNG)-RELATED-RELATED"/>
    <property type="match status" value="1"/>
</dbReference>
<evidence type="ECO:0000256" key="2">
    <source>
        <dbReference type="ARBA" id="ARBA00023125"/>
    </source>
</evidence>
<sequence>MGNTGLPSKDCHTCRRRRVKCDLGRPGCLRCEKIGQDCPGYRDLGRVGSSFRIVTPESYPHRKRQNSRRRLKQNREQEARYLCQFVGARQPSLPYALTEQWEAHVKPLVISQFTIVTSQGARVYGSVDFLPQLLEHADTKSTLYTACSAIASAYFTNRARSDSIGFGHRKLYGKVLRSLSNDVANVEMQKQDSTLATMWLLCLYELIAGTPAQESKLEPQGWEVHSNAMIGLLRLRGQSQFQTSTGRLLFQLAYQSIQIQAMQTGRRPPPEAIAWLHSMQTSPTAKEMMFLPAFLYSDLASRIYSTIRDLIDQGSREKMLLGVNDIVMACKNLESSISAVITQDLASQSQPGPSDDLTTGRSAKWLMNKHAAKYLDACLFKVHQGILDLLSETLKANPTPKEHDELLCLRESSIKRLQDIADHILVSLPQLMPAKAASADKQGQNIPTWGHALKLLWPLRLISSSAVVHEEQRAAADLGLLRMGHEAGIMQALGA</sequence>
<keyword evidence="3" id="KW-0804">Transcription</keyword>
<dbReference type="PROSITE" id="PS50048">
    <property type="entry name" value="ZN2_CY6_FUNGAL_2"/>
    <property type="match status" value="1"/>
</dbReference>
<dbReference type="Proteomes" id="UP000326877">
    <property type="component" value="Unassembled WGS sequence"/>
</dbReference>
<dbReference type="InterPro" id="IPR021858">
    <property type="entry name" value="Fun_TF"/>
</dbReference>
<dbReference type="InterPro" id="IPR001138">
    <property type="entry name" value="Zn2Cys6_DnaBD"/>
</dbReference>
<gene>
    <name evidence="6" type="ORF">BDV23DRAFT_186535</name>
</gene>
<dbReference type="Pfam" id="PF00172">
    <property type="entry name" value="Zn_clus"/>
    <property type="match status" value="1"/>
</dbReference>
<name>A0A5N7BZK2_PETAA</name>
<dbReference type="OrthoDB" id="4491390at2759"/>
<dbReference type="EMBL" id="ML735296">
    <property type="protein sequence ID" value="KAE8387272.1"/>
    <property type="molecule type" value="Genomic_DNA"/>
</dbReference>
<dbReference type="Pfam" id="PF11951">
    <property type="entry name" value="Fungal_trans_2"/>
    <property type="match status" value="1"/>
</dbReference>
<dbReference type="Gene3D" id="4.10.240.10">
    <property type="entry name" value="Zn(2)-C6 fungal-type DNA-binding domain"/>
    <property type="match status" value="1"/>
</dbReference>
<keyword evidence="1" id="KW-0805">Transcription regulation</keyword>
<dbReference type="SUPFAM" id="SSF57701">
    <property type="entry name" value="Zn2/Cys6 DNA-binding domain"/>
    <property type="match status" value="1"/>
</dbReference>
<evidence type="ECO:0000256" key="3">
    <source>
        <dbReference type="ARBA" id="ARBA00023163"/>
    </source>
</evidence>
<evidence type="ECO:0000259" key="5">
    <source>
        <dbReference type="PROSITE" id="PS50048"/>
    </source>
</evidence>
<dbReference type="GO" id="GO:0008270">
    <property type="term" value="F:zinc ion binding"/>
    <property type="evidence" value="ECO:0007669"/>
    <property type="project" value="InterPro"/>
</dbReference>